<dbReference type="PANTHER" id="PTHR46205">
    <property type="entry name" value="LOQUACIOUS, ISOFORM B"/>
    <property type="match status" value="1"/>
</dbReference>
<dbReference type="Gene3D" id="3.30.160.20">
    <property type="match status" value="1"/>
</dbReference>
<sequence>MIESRPSLSLNVRLTEEQLGFLDYLYPNIDPEDALIRILERARNRAIRKAEQQVHILHPRQEEAEQPETSPDQPISQVDEQVKNPIGQLQELCQKQQISLPRYEFSEISEGFRCLVQSMGLQGVGEGASKKKAKMGAAEMLLKRAEEGLCHISPSKG</sequence>
<geneLocation type="plasmid" evidence="5 6">
    <name>pREB1</name>
</geneLocation>
<dbReference type="KEGG" id="amr:AM1_A0044"/>
<evidence type="ECO:0000256" key="1">
    <source>
        <dbReference type="ARBA" id="ARBA00022884"/>
    </source>
</evidence>
<name>A8ZK53_ACAM1</name>
<protein>
    <recommendedName>
        <fullName evidence="4">DRBM domain-containing protein</fullName>
    </recommendedName>
</protein>
<organism evidence="5 6">
    <name type="scientific">Acaryochloris marina (strain MBIC 11017)</name>
    <dbReference type="NCBI Taxonomy" id="329726"/>
    <lineage>
        <taxon>Bacteria</taxon>
        <taxon>Bacillati</taxon>
        <taxon>Cyanobacteriota</taxon>
        <taxon>Cyanophyceae</taxon>
        <taxon>Acaryochloridales</taxon>
        <taxon>Acaryochloridaceae</taxon>
        <taxon>Acaryochloris</taxon>
    </lineage>
</organism>
<dbReference type="GO" id="GO:0005737">
    <property type="term" value="C:cytoplasm"/>
    <property type="evidence" value="ECO:0007669"/>
    <property type="project" value="TreeGrafter"/>
</dbReference>
<dbReference type="RefSeq" id="WP_012166556.1">
    <property type="nucleotide sequence ID" value="NC_009926.1"/>
</dbReference>
<dbReference type="GO" id="GO:0003725">
    <property type="term" value="F:double-stranded RNA binding"/>
    <property type="evidence" value="ECO:0007669"/>
    <property type="project" value="TreeGrafter"/>
</dbReference>
<dbReference type="GO" id="GO:0070578">
    <property type="term" value="C:RISC-loading complex"/>
    <property type="evidence" value="ECO:0007669"/>
    <property type="project" value="TreeGrafter"/>
</dbReference>
<evidence type="ECO:0000313" key="5">
    <source>
        <dbReference type="EMBL" id="ABW31553.1"/>
    </source>
</evidence>
<dbReference type="Pfam" id="PF00035">
    <property type="entry name" value="dsrm"/>
    <property type="match status" value="1"/>
</dbReference>
<dbReference type="SMART" id="SM00358">
    <property type="entry name" value="DSRM"/>
    <property type="match status" value="1"/>
</dbReference>
<feature type="domain" description="DRBM" evidence="4">
    <location>
        <begin position="84"/>
        <end position="147"/>
    </location>
</feature>
<dbReference type="EMBL" id="CP000838">
    <property type="protein sequence ID" value="ABW31553.1"/>
    <property type="molecule type" value="Genomic_DNA"/>
</dbReference>
<dbReference type="PANTHER" id="PTHR46205:SF3">
    <property type="entry name" value="LOQUACIOUS, ISOFORM B"/>
    <property type="match status" value="1"/>
</dbReference>
<gene>
    <name evidence="5" type="ordered locus">AM1_A0044</name>
</gene>
<dbReference type="OrthoDB" id="579973at2"/>
<proteinExistence type="predicted"/>
<dbReference type="GO" id="GO:0030422">
    <property type="term" value="P:siRNA processing"/>
    <property type="evidence" value="ECO:0007669"/>
    <property type="project" value="TreeGrafter"/>
</dbReference>
<dbReference type="CDD" id="cd00048">
    <property type="entry name" value="DSRM_SF"/>
    <property type="match status" value="1"/>
</dbReference>
<keyword evidence="6" id="KW-1185">Reference proteome</keyword>
<dbReference type="Proteomes" id="UP000000268">
    <property type="component" value="Plasmid pREB1"/>
</dbReference>
<evidence type="ECO:0000256" key="2">
    <source>
        <dbReference type="PROSITE-ProRule" id="PRU00266"/>
    </source>
</evidence>
<evidence type="ECO:0000313" key="6">
    <source>
        <dbReference type="Proteomes" id="UP000000268"/>
    </source>
</evidence>
<keyword evidence="1 2" id="KW-0694">RNA-binding</keyword>
<dbReference type="GO" id="GO:0016442">
    <property type="term" value="C:RISC complex"/>
    <property type="evidence" value="ECO:0007669"/>
    <property type="project" value="TreeGrafter"/>
</dbReference>
<dbReference type="AlphaFoldDB" id="A8ZK53"/>
<evidence type="ECO:0000259" key="4">
    <source>
        <dbReference type="PROSITE" id="PS50137"/>
    </source>
</evidence>
<reference evidence="5 6" key="1">
    <citation type="journal article" date="2008" name="Proc. Natl. Acad. Sci. U.S.A.">
        <title>Niche adaptation and genome expansion in the chlorophyll d-producing cyanobacterium Acaryochloris marina.</title>
        <authorList>
            <person name="Swingley W.D."/>
            <person name="Chen M."/>
            <person name="Cheung P.C."/>
            <person name="Conrad A.L."/>
            <person name="Dejesa L.C."/>
            <person name="Hao J."/>
            <person name="Honchak B.M."/>
            <person name="Karbach L.E."/>
            <person name="Kurdoglu A."/>
            <person name="Lahiri S."/>
            <person name="Mastrian S.D."/>
            <person name="Miyashita H."/>
            <person name="Page L."/>
            <person name="Ramakrishna P."/>
            <person name="Satoh S."/>
            <person name="Sattley W.M."/>
            <person name="Shimada Y."/>
            <person name="Taylor H.L."/>
            <person name="Tomo T."/>
            <person name="Tsuchiya T."/>
            <person name="Wang Z.T."/>
            <person name="Raymond J."/>
            <person name="Mimuro M."/>
            <person name="Blankenship R.E."/>
            <person name="Touchman J.W."/>
        </authorList>
    </citation>
    <scope>NUCLEOTIDE SEQUENCE [LARGE SCALE GENOMIC DNA]</scope>
    <source>
        <strain evidence="6">MBIC 11017</strain>
        <plasmid evidence="6">Plasmid pREB1</plasmid>
    </source>
</reference>
<evidence type="ECO:0000256" key="3">
    <source>
        <dbReference type="SAM" id="MobiDB-lite"/>
    </source>
</evidence>
<keyword evidence="5" id="KW-0614">Plasmid</keyword>
<dbReference type="SUPFAM" id="SSF54768">
    <property type="entry name" value="dsRNA-binding domain-like"/>
    <property type="match status" value="1"/>
</dbReference>
<dbReference type="HOGENOM" id="CLU_1792246_0_0_3"/>
<dbReference type="InterPro" id="IPR014720">
    <property type="entry name" value="dsRBD_dom"/>
</dbReference>
<dbReference type="GO" id="GO:0035197">
    <property type="term" value="F:siRNA binding"/>
    <property type="evidence" value="ECO:0007669"/>
    <property type="project" value="TreeGrafter"/>
</dbReference>
<accession>A8ZK53</accession>
<feature type="compositionally biased region" description="Polar residues" evidence="3">
    <location>
        <begin position="67"/>
        <end position="79"/>
    </location>
</feature>
<feature type="region of interest" description="Disordered" evidence="3">
    <location>
        <begin position="53"/>
        <end position="81"/>
    </location>
</feature>
<dbReference type="GO" id="GO:0070920">
    <property type="term" value="P:regulation of regulatory ncRNA processing"/>
    <property type="evidence" value="ECO:0007669"/>
    <property type="project" value="TreeGrafter"/>
</dbReference>
<dbReference type="InterPro" id="IPR051247">
    <property type="entry name" value="RLC_Component"/>
</dbReference>
<dbReference type="PROSITE" id="PS50137">
    <property type="entry name" value="DS_RBD"/>
    <property type="match status" value="1"/>
</dbReference>